<evidence type="ECO:0000256" key="3">
    <source>
        <dbReference type="ARBA" id="ARBA00022692"/>
    </source>
</evidence>
<dbReference type="EMBL" id="JAULSO010000006">
    <property type="protein sequence ID" value="KAK3681734.1"/>
    <property type="molecule type" value="Genomic_DNA"/>
</dbReference>
<dbReference type="Proteomes" id="UP001270362">
    <property type="component" value="Unassembled WGS sequence"/>
</dbReference>
<evidence type="ECO:0000313" key="8">
    <source>
        <dbReference type="EMBL" id="KAK3681734.1"/>
    </source>
</evidence>
<feature type="transmembrane region" description="Helical" evidence="7">
    <location>
        <begin position="141"/>
        <end position="164"/>
    </location>
</feature>
<comment type="similarity">
    <text evidence="2">Belongs to the CCC1 family.</text>
</comment>
<keyword evidence="3 7" id="KW-0812">Transmembrane</keyword>
<name>A0AAE1C7P5_9PEZI</name>
<evidence type="ECO:0000313" key="9">
    <source>
        <dbReference type="Proteomes" id="UP001270362"/>
    </source>
</evidence>
<dbReference type="GO" id="GO:0005384">
    <property type="term" value="F:manganese ion transmembrane transporter activity"/>
    <property type="evidence" value="ECO:0007669"/>
    <property type="project" value="InterPro"/>
</dbReference>
<dbReference type="InterPro" id="IPR008217">
    <property type="entry name" value="Ccc1_fam"/>
</dbReference>
<gene>
    <name evidence="8" type="ORF">B0T22DRAFT_472741</name>
</gene>
<evidence type="ECO:0000256" key="4">
    <source>
        <dbReference type="ARBA" id="ARBA00022989"/>
    </source>
</evidence>
<reference evidence="8" key="1">
    <citation type="journal article" date="2023" name="Mol. Phylogenet. Evol.">
        <title>Genome-scale phylogeny and comparative genomics of the fungal order Sordariales.</title>
        <authorList>
            <person name="Hensen N."/>
            <person name="Bonometti L."/>
            <person name="Westerberg I."/>
            <person name="Brannstrom I.O."/>
            <person name="Guillou S."/>
            <person name="Cros-Aarteil S."/>
            <person name="Calhoun S."/>
            <person name="Haridas S."/>
            <person name="Kuo A."/>
            <person name="Mondo S."/>
            <person name="Pangilinan J."/>
            <person name="Riley R."/>
            <person name="LaButti K."/>
            <person name="Andreopoulos B."/>
            <person name="Lipzen A."/>
            <person name="Chen C."/>
            <person name="Yan M."/>
            <person name="Daum C."/>
            <person name="Ng V."/>
            <person name="Clum A."/>
            <person name="Steindorff A."/>
            <person name="Ohm R.A."/>
            <person name="Martin F."/>
            <person name="Silar P."/>
            <person name="Natvig D.O."/>
            <person name="Lalanne C."/>
            <person name="Gautier V."/>
            <person name="Ament-Velasquez S.L."/>
            <person name="Kruys A."/>
            <person name="Hutchinson M.I."/>
            <person name="Powell A.J."/>
            <person name="Barry K."/>
            <person name="Miller A.N."/>
            <person name="Grigoriev I.V."/>
            <person name="Debuchy R."/>
            <person name="Gladieux P."/>
            <person name="Hiltunen Thoren M."/>
            <person name="Johannesson H."/>
        </authorList>
    </citation>
    <scope>NUCLEOTIDE SEQUENCE</scope>
    <source>
        <strain evidence="8">CBS 314.62</strain>
    </source>
</reference>
<feature type="transmembrane region" description="Helical" evidence="7">
    <location>
        <begin position="111"/>
        <end position="135"/>
    </location>
</feature>
<keyword evidence="5 7" id="KW-0472">Membrane</keyword>
<reference evidence="8" key="2">
    <citation type="submission" date="2023-06" db="EMBL/GenBank/DDBJ databases">
        <authorList>
            <consortium name="Lawrence Berkeley National Laboratory"/>
            <person name="Haridas S."/>
            <person name="Hensen N."/>
            <person name="Bonometti L."/>
            <person name="Westerberg I."/>
            <person name="Brannstrom I.O."/>
            <person name="Guillou S."/>
            <person name="Cros-Aarteil S."/>
            <person name="Calhoun S."/>
            <person name="Kuo A."/>
            <person name="Mondo S."/>
            <person name="Pangilinan J."/>
            <person name="Riley R."/>
            <person name="Labutti K."/>
            <person name="Andreopoulos B."/>
            <person name="Lipzen A."/>
            <person name="Chen C."/>
            <person name="Yanf M."/>
            <person name="Daum C."/>
            <person name="Ng V."/>
            <person name="Clum A."/>
            <person name="Steindorff A."/>
            <person name="Ohm R."/>
            <person name="Martin F."/>
            <person name="Silar P."/>
            <person name="Natvig D."/>
            <person name="Lalanne C."/>
            <person name="Gautier V."/>
            <person name="Ament-Velasquez S.L."/>
            <person name="Kruys A."/>
            <person name="Hutchinson M.I."/>
            <person name="Powell A.J."/>
            <person name="Barry K."/>
            <person name="Miller A.N."/>
            <person name="Grigoriev I.V."/>
            <person name="Debuchy R."/>
            <person name="Gladieux P."/>
            <person name="Thoren M.H."/>
            <person name="Johannesson H."/>
        </authorList>
    </citation>
    <scope>NUCLEOTIDE SEQUENCE</scope>
    <source>
        <strain evidence="8">CBS 314.62</strain>
    </source>
</reference>
<proteinExistence type="inferred from homology"/>
<evidence type="ECO:0000256" key="7">
    <source>
        <dbReference type="SAM" id="Phobius"/>
    </source>
</evidence>
<accession>A0AAE1C7P5</accession>
<protein>
    <submittedName>
        <fullName evidence="8">Ccc1 family</fullName>
    </submittedName>
</protein>
<evidence type="ECO:0000256" key="6">
    <source>
        <dbReference type="SAM" id="MobiDB-lite"/>
    </source>
</evidence>
<dbReference type="GO" id="GO:0030026">
    <property type="term" value="P:intracellular manganese ion homeostasis"/>
    <property type="evidence" value="ECO:0007669"/>
    <property type="project" value="InterPro"/>
</dbReference>
<keyword evidence="4 7" id="KW-1133">Transmembrane helix</keyword>
<feature type="transmembrane region" description="Helical" evidence="7">
    <location>
        <begin position="194"/>
        <end position="214"/>
    </location>
</feature>
<dbReference type="AlphaFoldDB" id="A0AAE1C7P5"/>
<evidence type="ECO:0000256" key="1">
    <source>
        <dbReference type="ARBA" id="ARBA00004127"/>
    </source>
</evidence>
<dbReference type="Pfam" id="PF01988">
    <property type="entry name" value="VIT1"/>
    <property type="match status" value="1"/>
</dbReference>
<comment type="caution">
    <text evidence="8">The sequence shown here is derived from an EMBL/GenBank/DDBJ whole genome shotgun (WGS) entry which is preliminary data.</text>
</comment>
<sequence>MGIGGYLSAKGEQNAAAAGADEAPHSGGGGSRDEEEEAAFFLQPTTSVAAAVGEYLAPLDLPPHLSELVIAHAVQNPQIGLLLLAAKTAAECDARADNNATSSSSSTRSPIMAGLSVACGYLLGGLLPLSPYFFVSDVEDGLIASFIVCILALFVFGFVKDFVLSRGRWREKRRRAPATGIPWKDIRRSSWEGLQMAVLGSVAAGAAVLCVMLFDRSHGA</sequence>
<feature type="region of interest" description="Disordered" evidence="6">
    <location>
        <begin position="14"/>
        <end position="36"/>
    </location>
</feature>
<evidence type="ECO:0000256" key="2">
    <source>
        <dbReference type="ARBA" id="ARBA00007049"/>
    </source>
</evidence>
<organism evidence="8 9">
    <name type="scientific">Podospora appendiculata</name>
    <dbReference type="NCBI Taxonomy" id="314037"/>
    <lineage>
        <taxon>Eukaryota</taxon>
        <taxon>Fungi</taxon>
        <taxon>Dikarya</taxon>
        <taxon>Ascomycota</taxon>
        <taxon>Pezizomycotina</taxon>
        <taxon>Sordariomycetes</taxon>
        <taxon>Sordariomycetidae</taxon>
        <taxon>Sordariales</taxon>
        <taxon>Podosporaceae</taxon>
        <taxon>Podospora</taxon>
    </lineage>
</organism>
<keyword evidence="9" id="KW-1185">Reference proteome</keyword>
<comment type="subcellular location">
    <subcellularLocation>
        <location evidence="1">Endomembrane system</location>
        <topology evidence="1">Multi-pass membrane protein</topology>
    </subcellularLocation>
</comment>
<dbReference type="GO" id="GO:0012505">
    <property type="term" value="C:endomembrane system"/>
    <property type="evidence" value="ECO:0007669"/>
    <property type="project" value="UniProtKB-SubCell"/>
</dbReference>
<evidence type="ECO:0000256" key="5">
    <source>
        <dbReference type="ARBA" id="ARBA00023136"/>
    </source>
</evidence>